<dbReference type="Pfam" id="PF04055">
    <property type="entry name" value="Radical_SAM"/>
    <property type="match status" value="1"/>
</dbReference>
<comment type="similarity">
    <text evidence="8">Belongs to the radical SAM superfamily. 7-carboxy-7-deazaguanine synthase family.</text>
</comment>
<gene>
    <name evidence="8 10" type="primary">queE</name>
    <name evidence="10" type="ORF">LYSCAS_07320</name>
</gene>
<feature type="binding site" evidence="8">
    <location>
        <begin position="30"/>
        <end position="32"/>
    </location>
    <ligand>
        <name>substrate</name>
    </ligand>
</feature>
<proteinExistence type="inferred from homology"/>
<evidence type="ECO:0000256" key="3">
    <source>
        <dbReference type="ARBA" id="ARBA00022723"/>
    </source>
</evidence>
<dbReference type="PIRSF" id="PIRSF000370">
    <property type="entry name" value="QueE"/>
    <property type="match status" value="1"/>
</dbReference>
<evidence type="ECO:0000259" key="9">
    <source>
        <dbReference type="PROSITE" id="PS51918"/>
    </source>
</evidence>
<keyword evidence="8" id="KW-0671">Queuosine biosynthesis</keyword>
<evidence type="ECO:0000256" key="7">
    <source>
        <dbReference type="ARBA" id="ARBA00023239"/>
    </source>
</evidence>
<evidence type="ECO:0000313" key="11">
    <source>
        <dbReference type="Proteomes" id="UP000681317"/>
    </source>
</evidence>
<comment type="caution">
    <text evidence="8">Lacks conserved residue(s) required for the propagation of feature annotation.</text>
</comment>
<evidence type="ECO:0000256" key="6">
    <source>
        <dbReference type="ARBA" id="ARBA00023014"/>
    </source>
</evidence>
<dbReference type="EC" id="4.3.99.3" evidence="8"/>
<dbReference type="InterPro" id="IPR007197">
    <property type="entry name" value="rSAM"/>
</dbReference>
<feature type="binding site" evidence="8">
    <location>
        <position position="58"/>
    </location>
    <ligand>
        <name>Mg(2+)</name>
        <dbReference type="ChEBI" id="CHEBI:18420"/>
    </ligand>
</feature>
<keyword evidence="3 8" id="KW-0479">Metal-binding</keyword>
<feature type="binding site" evidence="8">
    <location>
        <position position="90"/>
    </location>
    <ligand>
        <name>S-adenosyl-L-methionine</name>
        <dbReference type="ChEBI" id="CHEBI:59789"/>
    </ligand>
</feature>
<comment type="pathway">
    <text evidence="8">Purine metabolism; 7-cyano-7-deazaguanine biosynthesis.</text>
</comment>
<feature type="binding site" evidence="8">
    <location>
        <position position="56"/>
    </location>
    <ligand>
        <name>[4Fe-4S] cluster</name>
        <dbReference type="ChEBI" id="CHEBI:49883"/>
        <note>4Fe-4S-S-AdoMet</note>
    </ligand>
</feature>
<dbReference type="InterPro" id="IPR013785">
    <property type="entry name" value="Aldolase_TIM"/>
</dbReference>
<comment type="function">
    <text evidence="8">Catalyzes the complex heterocyclic radical-mediated conversion of 6-carboxy-5,6,7,8-tetrahydropterin (CPH4) to 7-carboxy-7-deazaguanine (CDG), a step common to the biosynthetic pathways of all 7-deazapurine-containing compounds.</text>
</comment>
<name>A0ABM7Q3A3_9GAMM</name>
<evidence type="ECO:0000256" key="5">
    <source>
        <dbReference type="ARBA" id="ARBA00023004"/>
    </source>
</evidence>
<comment type="catalytic activity">
    <reaction evidence="8">
        <text>6-carboxy-5,6,7,8-tetrahydropterin + H(+) = 7-carboxy-7-carbaguanine + NH4(+)</text>
        <dbReference type="Rhea" id="RHEA:27974"/>
        <dbReference type="ChEBI" id="CHEBI:15378"/>
        <dbReference type="ChEBI" id="CHEBI:28938"/>
        <dbReference type="ChEBI" id="CHEBI:61032"/>
        <dbReference type="ChEBI" id="CHEBI:61036"/>
        <dbReference type="EC" id="4.3.99.3"/>
    </reaction>
</comment>
<feature type="binding site" evidence="8">
    <location>
        <begin position="55"/>
        <end position="57"/>
    </location>
    <ligand>
        <name>S-adenosyl-L-methionine</name>
        <dbReference type="ChEBI" id="CHEBI:59789"/>
    </ligand>
</feature>
<accession>A0ABM7Q3A3</accession>
<keyword evidence="5 8" id="KW-0408">Iron</keyword>
<reference evidence="10 11" key="1">
    <citation type="submission" date="2021-03" db="EMBL/GenBank/DDBJ databases">
        <title>Complete Genome Sequences of Two Lysobacter Strains Isolated from Sea Water (Lysobacter caseinilyticus) and Soil (Lysobacter helvus) in South Korea.</title>
        <authorList>
            <person name="Watanabe Y."/>
            <person name="Arakawa K."/>
        </authorList>
    </citation>
    <scope>NUCLEOTIDE SEQUENCE [LARGE SCALE GENOMIC DNA]</scope>
    <source>
        <strain evidence="10 11">KVB24</strain>
    </source>
</reference>
<dbReference type="InterPro" id="IPR024924">
    <property type="entry name" value="7-CO-7-deazaguanine_synth-like"/>
</dbReference>
<keyword evidence="2 8" id="KW-0949">S-adenosyl-L-methionine</keyword>
<keyword evidence="1 8" id="KW-0004">4Fe-4S</keyword>
<evidence type="ECO:0000256" key="8">
    <source>
        <dbReference type="HAMAP-Rule" id="MF_00917"/>
    </source>
</evidence>
<comment type="cofactor">
    <cofactor evidence="8">
        <name>[4Fe-4S] cluster</name>
        <dbReference type="ChEBI" id="CHEBI:49883"/>
    </cofactor>
    <text evidence="8">Binds 1 [4Fe-4S] cluster. The cluster is coordinated with 3 cysteines and an exchangeable S-adenosyl-L-methionine.</text>
</comment>
<dbReference type="InterPro" id="IPR058240">
    <property type="entry name" value="rSAM_sf"/>
</dbReference>
<feature type="binding site" evidence="8">
    <location>
        <position position="88"/>
    </location>
    <ligand>
        <name>substrate</name>
    </ligand>
</feature>
<comment type="cofactor">
    <cofactor evidence="8">
        <name>Mg(2+)</name>
        <dbReference type="ChEBI" id="CHEBI:18420"/>
    </cofactor>
</comment>
<dbReference type="Gene3D" id="3.20.20.70">
    <property type="entry name" value="Aldolase class I"/>
    <property type="match status" value="1"/>
</dbReference>
<feature type="binding site" evidence="8">
    <location>
        <position position="45"/>
    </location>
    <ligand>
        <name>substrate</name>
    </ligand>
</feature>
<sequence length="230" mass="25296">MRAMSVVQPAQAASALAADRLKLTEIFLSLQGEARDAGWPTVFVRLTGCPLRCQYCDTAYAFHGGDWWDIDAILSEVARHGARHVCVTGGEPLAQKRVIGLLSKLCDAGYIVSLETSGAIDIGDVDTRVSRIVDIKTPGSGEVARNLWSNLPLLTPHDQVKFVVCSRADFDWAVDVLREHALADKCDVLFSPSHAQVSPRALADWIVEEHLPVRFQMQLHKALWGDEPGR</sequence>
<feature type="domain" description="Radical SAM core" evidence="9">
    <location>
        <begin position="36"/>
        <end position="226"/>
    </location>
</feature>
<dbReference type="PANTHER" id="PTHR42836">
    <property type="entry name" value="7-CARBOXY-7-DEAZAGUANINE SYNTHASE"/>
    <property type="match status" value="1"/>
</dbReference>
<evidence type="ECO:0000256" key="4">
    <source>
        <dbReference type="ARBA" id="ARBA00022842"/>
    </source>
</evidence>
<keyword evidence="7 8" id="KW-0456">Lyase</keyword>
<dbReference type="EMBL" id="AP024545">
    <property type="protein sequence ID" value="BCT91708.1"/>
    <property type="molecule type" value="Genomic_DNA"/>
</dbReference>
<protein>
    <recommendedName>
        <fullName evidence="8">7-carboxy-7-deazaguanine synthase</fullName>
        <shortName evidence="8">CDG synthase</shortName>
        <ecNumber evidence="8">4.3.99.3</ecNumber>
    </recommendedName>
    <alternativeName>
        <fullName evidence="8">Queuosine biosynthesis protein QueE</fullName>
    </alternativeName>
</protein>
<dbReference type="PROSITE" id="PS51918">
    <property type="entry name" value="RADICAL_SAM"/>
    <property type="match status" value="1"/>
</dbReference>
<dbReference type="NCBIfam" id="TIGR04349">
    <property type="entry name" value="rSAM_QueE_gams"/>
    <property type="match status" value="1"/>
</dbReference>
<dbReference type="SUPFAM" id="SSF102114">
    <property type="entry name" value="Radical SAM enzymes"/>
    <property type="match status" value="1"/>
</dbReference>
<feature type="binding site" evidence="8">
    <location>
        <position position="53"/>
    </location>
    <ligand>
        <name>[4Fe-4S] cluster</name>
        <dbReference type="ChEBI" id="CHEBI:49883"/>
        <note>4Fe-4S-S-AdoMet</note>
    </ligand>
</feature>
<evidence type="ECO:0000256" key="2">
    <source>
        <dbReference type="ARBA" id="ARBA00022691"/>
    </source>
</evidence>
<dbReference type="PANTHER" id="PTHR42836:SF1">
    <property type="entry name" value="7-CARBOXY-7-DEAZAGUANINE SYNTHASE"/>
    <property type="match status" value="1"/>
</dbReference>
<feature type="binding site" evidence="8">
    <location>
        <position position="49"/>
    </location>
    <ligand>
        <name>[4Fe-4S] cluster</name>
        <dbReference type="ChEBI" id="CHEBI:49883"/>
        <note>4Fe-4S-S-AdoMet</note>
    </ligand>
</feature>
<organism evidence="10 11">
    <name type="scientific">Noviluteimonas caseinilytica</name>
    <dbReference type="NCBI Taxonomy" id="2675101"/>
    <lineage>
        <taxon>Bacteria</taxon>
        <taxon>Pseudomonadati</taxon>
        <taxon>Pseudomonadota</taxon>
        <taxon>Gammaproteobacteria</taxon>
        <taxon>Lysobacterales</taxon>
        <taxon>Lysobacteraceae</taxon>
        <taxon>Noviluteimonas</taxon>
    </lineage>
</organism>
<evidence type="ECO:0000256" key="1">
    <source>
        <dbReference type="ARBA" id="ARBA00022485"/>
    </source>
</evidence>
<dbReference type="InterPro" id="IPR027621">
    <property type="entry name" value="rSAM_QueE_gams"/>
</dbReference>
<keyword evidence="11" id="KW-1185">Reference proteome</keyword>
<comment type="cofactor">
    <cofactor evidence="8">
        <name>S-adenosyl-L-methionine</name>
        <dbReference type="ChEBI" id="CHEBI:59789"/>
    </cofactor>
    <text evidence="8">Binds 1 S-adenosyl-L-methionine per subunit.</text>
</comment>
<keyword evidence="4 8" id="KW-0460">Magnesium</keyword>
<keyword evidence="6 8" id="KW-0411">Iron-sulfur</keyword>
<dbReference type="SFLD" id="SFLDS00029">
    <property type="entry name" value="Radical_SAM"/>
    <property type="match status" value="1"/>
</dbReference>
<dbReference type="HAMAP" id="MF_00917">
    <property type="entry name" value="QueE"/>
    <property type="match status" value="1"/>
</dbReference>
<dbReference type="Proteomes" id="UP000681317">
    <property type="component" value="Chromosome"/>
</dbReference>
<dbReference type="CDD" id="cd01335">
    <property type="entry name" value="Radical_SAM"/>
    <property type="match status" value="1"/>
</dbReference>
<evidence type="ECO:0000313" key="10">
    <source>
        <dbReference type="EMBL" id="BCT91708.1"/>
    </source>
</evidence>
<comment type="subunit">
    <text evidence="8">Homodimer.</text>
</comment>